<evidence type="ECO:0000313" key="3">
    <source>
        <dbReference type="Proteomes" id="UP000053766"/>
    </source>
</evidence>
<dbReference type="OrthoDB" id="5803885at2759"/>
<proteinExistence type="predicted"/>
<feature type="signal peptide" evidence="1">
    <location>
        <begin position="1"/>
        <end position="19"/>
    </location>
</feature>
<keyword evidence="3" id="KW-1185">Reference proteome</keyword>
<evidence type="ECO:0008006" key="4">
    <source>
        <dbReference type="Google" id="ProtNLM"/>
    </source>
</evidence>
<reference evidence="2 3" key="1">
    <citation type="submission" date="2013-11" db="EMBL/GenBank/DDBJ databases">
        <title>Draft genome of the bovine lungworm Dictyocaulus viviparus.</title>
        <authorList>
            <person name="Mitreva M."/>
        </authorList>
    </citation>
    <scope>NUCLEOTIDE SEQUENCE [LARGE SCALE GENOMIC DNA]</scope>
    <source>
        <strain evidence="2 3">HannoverDv2000</strain>
    </source>
</reference>
<name>A0A0D8XI31_DICVI</name>
<dbReference type="AlphaFoldDB" id="A0A0D8XI31"/>
<keyword evidence="1" id="KW-0732">Signal</keyword>
<evidence type="ECO:0000313" key="2">
    <source>
        <dbReference type="EMBL" id="KJH43424.1"/>
    </source>
</evidence>
<sequence>MNISLIINVLLLKVNVAVGIKYCYQCSDANIETHYGAFFINPRVLQDRNRNKLTKCDRFNVPLVECDSMCYSLNVTSLHVRDRELLPFGFAHGCSQYVLSGDVGANPSCVTKDILLRTIPRYVVQAEYCMCEDDLCNRVNRVFTIPQRNSPAHQHFFVNYMKNLKKSSYFNNLHCLALILFFTNI</sequence>
<gene>
    <name evidence="2" type="ORF">DICVIV_10565</name>
</gene>
<evidence type="ECO:0000256" key="1">
    <source>
        <dbReference type="SAM" id="SignalP"/>
    </source>
</evidence>
<dbReference type="EMBL" id="KN716560">
    <property type="protein sequence ID" value="KJH43424.1"/>
    <property type="molecule type" value="Genomic_DNA"/>
</dbReference>
<dbReference type="Proteomes" id="UP000053766">
    <property type="component" value="Unassembled WGS sequence"/>
</dbReference>
<protein>
    <recommendedName>
        <fullName evidence="4">Protein quiver</fullName>
    </recommendedName>
</protein>
<organism evidence="2 3">
    <name type="scientific">Dictyocaulus viviparus</name>
    <name type="common">Bovine lungworm</name>
    <dbReference type="NCBI Taxonomy" id="29172"/>
    <lineage>
        <taxon>Eukaryota</taxon>
        <taxon>Metazoa</taxon>
        <taxon>Ecdysozoa</taxon>
        <taxon>Nematoda</taxon>
        <taxon>Chromadorea</taxon>
        <taxon>Rhabditida</taxon>
        <taxon>Rhabditina</taxon>
        <taxon>Rhabditomorpha</taxon>
        <taxon>Strongyloidea</taxon>
        <taxon>Metastrongylidae</taxon>
        <taxon>Dictyocaulus</taxon>
    </lineage>
</organism>
<accession>A0A0D8XI31</accession>
<reference evidence="3" key="2">
    <citation type="journal article" date="2016" name="Sci. Rep.">
        <title>Dictyocaulus viviparus genome, variome and transcriptome elucidate lungworm biology and support future intervention.</title>
        <authorList>
            <person name="McNulty S.N."/>
            <person name="Strube C."/>
            <person name="Rosa B.A."/>
            <person name="Martin J.C."/>
            <person name="Tyagi R."/>
            <person name="Choi Y.J."/>
            <person name="Wang Q."/>
            <person name="Hallsworth Pepin K."/>
            <person name="Zhang X."/>
            <person name="Ozersky P."/>
            <person name="Wilson R.K."/>
            <person name="Sternberg P.W."/>
            <person name="Gasser R.B."/>
            <person name="Mitreva M."/>
        </authorList>
    </citation>
    <scope>NUCLEOTIDE SEQUENCE [LARGE SCALE GENOMIC DNA]</scope>
    <source>
        <strain evidence="3">HannoverDv2000</strain>
    </source>
</reference>
<feature type="chain" id="PRO_5002335922" description="Protein quiver" evidence="1">
    <location>
        <begin position="20"/>
        <end position="185"/>
    </location>
</feature>